<dbReference type="Proteomes" id="UP000594262">
    <property type="component" value="Unplaced"/>
</dbReference>
<keyword evidence="5" id="KW-1185">Reference proteome</keyword>
<proteinExistence type="inferred from homology"/>
<dbReference type="PANTHER" id="PTHR10476">
    <property type="entry name" value="CHARGED MULTIVESICULAR BODY PROTEIN"/>
    <property type="match status" value="1"/>
</dbReference>
<dbReference type="OrthoDB" id="10266568at2759"/>
<dbReference type="AlphaFoldDB" id="A0A7M5X3S0"/>
<reference evidence="4" key="1">
    <citation type="submission" date="2021-01" db="UniProtKB">
        <authorList>
            <consortium name="EnsemblMetazoa"/>
        </authorList>
    </citation>
    <scope>IDENTIFICATION</scope>
</reference>
<feature type="region of interest" description="Disordered" evidence="3">
    <location>
        <begin position="167"/>
        <end position="201"/>
    </location>
</feature>
<evidence type="ECO:0008006" key="6">
    <source>
        <dbReference type="Google" id="ProtNLM"/>
    </source>
</evidence>
<organism evidence="4 5">
    <name type="scientific">Clytia hemisphaerica</name>
    <dbReference type="NCBI Taxonomy" id="252671"/>
    <lineage>
        <taxon>Eukaryota</taxon>
        <taxon>Metazoa</taxon>
        <taxon>Cnidaria</taxon>
        <taxon>Hydrozoa</taxon>
        <taxon>Hydroidolina</taxon>
        <taxon>Leptothecata</taxon>
        <taxon>Obeliida</taxon>
        <taxon>Clytiidae</taxon>
        <taxon>Clytia</taxon>
    </lineage>
</organism>
<evidence type="ECO:0000256" key="3">
    <source>
        <dbReference type="SAM" id="MobiDB-lite"/>
    </source>
</evidence>
<sequence>MEDTLFQLKFASKQLERASKKCEKEEKAQQAKIKKAMQQKNIEGARIYAENAIRKKNESLNYLRMASRVDAVASRVQTGVMMKSLTKTMGSVVKGLDKALSSMDLGKISAIMEKFEKQSEHLDVHTSVMDDTMGAATTLSTPQNQVDSLIQQVADENGLEVMDQMSELQPGTSTLASTSSKEADHGSKDSELDKRLAALRN</sequence>
<protein>
    <recommendedName>
        <fullName evidence="6">Chromatin-modifying protein 1a</fullName>
    </recommendedName>
</protein>
<dbReference type="Gene3D" id="6.10.140.1230">
    <property type="match status" value="1"/>
</dbReference>
<dbReference type="GO" id="GO:0007034">
    <property type="term" value="P:vacuolar transport"/>
    <property type="evidence" value="ECO:0007669"/>
    <property type="project" value="InterPro"/>
</dbReference>
<accession>A0A7M5X3S0</accession>
<feature type="compositionally biased region" description="Basic and acidic residues" evidence="3">
    <location>
        <begin position="181"/>
        <end position="201"/>
    </location>
</feature>
<dbReference type="GeneID" id="136813682"/>
<keyword evidence="2" id="KW-0175">Coiled coil</keyword>
<name>A0A7M5X3S0_9CNID</name>
<dbReference type="EnsemblMetazoa" id="CLYHEMT017515.1">
    <property type="protein sequence ID" value="CLYHEMP017515.1"/>
    <property type="gene ID" value="CLYHEMG017515"/>
</dbReference>
<feature type="coiled-coil region" evidence="2">
    <location>
        <begin position="8"/>
        <end position="39"/>
    </location>
</feature>
<evidence type="ECO:0000256" key="1">
    <source>
        <dbReference type="ARBA" id="ARBA00006190"/>
    </source>
</evidence>
<dbReference type="Pfam" id="PF03357">
    <property type="entry name" value="Snf7"/>
    <property type="match status" value="1"/>
</dbReference>
<evidence type="ECO:0000256" key="2">
    <source>
        <dbReference type="SAM" id="Coils"/>
    </source>
</evidence>
<dbReference type="InterPro" id="IPR005024">
    <property type="entry name" value="Snf7_fam"/>
</dbReference>
<evidence type="ECO:0000313" key="4">
    <source>
        <dbReference type="EnsemblMetazoa" id="CLYHEMP017515.1"/>
    </source>
</evidence>
<feature type="compositionally biased region" description="Polar residues" evidence="3">
    <location>
        <begin position="167"/>
        <end position="180"/>
    </location>
</feature>
<evidence type="ECO:0000313" key="5">
    <source>
        <dbReference type="Proteomes" id="UP000594262"/>
    </source>
</evidence>
<comment type="similarity">
    <text evidence="1">Belongs to the SNF7 family.</text>
</comment>
<dbReference type="RefSeq" id="XP_066926279.1">
    <property type="nucleotide sequence ID" value="XM_067070178.1"/>
</dbReference>